<dbReference type="EMBL" id="CAJOBA010000491">
    <property type="protein sequence ID" value="CAF3536581.1"/>
    <property type="molecule type" value="Genomic_DNA"/>
</dbReference>
<evidence type="ECO:0000313" key="4">
    <source>
        <dbReference type="EMBL" id="CAF3536581.1"/>
    </source>
</evidence>
<dbReference type="Proteomes" id="UP000677228">
    <property type="component" value="Unassembled WGS sequence"/>
</dbReference>
<dbReference type="OrthoDB" id="9987783at2759"/>
<accession>A0A813W5S4</accession>
<dbReference type="EMBL" id="CAJNOK010000491">
    <property type="protein sequence ID" value="CAF0757222.1"/>
    <property type="molecule type" value="Genomic_DNA"/>
</dbReference>
<keyword evidence="6" id="KW-1185">Reference proteome</keyword>
<dbReference type="EMBL" id="CAJOBC010000940">
    <property type="protein sequence ID" value="CAF3640786.1"/>
    <property type="molecule type" value="Genomic_DNA"/>
</dbReference>
<evidence type="ECO:0000313" key="2">
    <source>
        <dbReference type="EMBL" id="CAF0757222.1"/>
    </source>
</evidence>
<organism evidence="3 6">
    <name type="scientific">Didymodactylos carnosus</name>
    <dbReference type="NCBI Taxonomy" id="1234261"/>
    <lineage>
        <taxon>Eukaryota</taxon>
        <taxon>Metazoa</taxon>
        <taxon>Spiralia</taxon>
        <taxon>Gnathifera</taxon>
        <taxon>Rotifera</taxon>
        <taxon>Eurotatoria</taxon>
        <taxon>Bdelloidea</taxon>
        <taxon>Philodinida</taxon>
        <taxon>Philodinidae</taxon>
        <taxon>Didymodactylos</taxon>
    </lineage>
</organism>
<evidence type="ECO:0000313" key="6">
    <source>
        <dbReference type="Proteomes" id="UP000663829"/>
    </source>
</evidence>
<name>A0A813W5S4_9BILA</name>
<dbReference type="AlphaFoldDB" id="A0A813W5S4"/>
<gene>
    <name evidence="3" type="ORF">GPM918_LOCUS6180</name>
    <name evidence="2" type="ORF">OVA965_LOCUS2351</name>
    <name evidence="5" type="ORF">SRO942_LOCUS6180</name>
    <name evidence="4" type="ORF">TMI583_LOCUS2351</name>
</gene>
<dbReference type="EMBL" id="CAJNOQ010000940">
    <property type="protein sequence ID" value="CAF0853107.1"/>
    <property type="molecule type" value="Genomic_DNA"/>
</dbReference>
<comment type="caution">
    <text evidence="3">The sequence shown here is derived from an EMBL/GenBank/DDBJ whole genome shotgun (WGS) entry which is preliminary data.</text>
</comment>
<proteinExistence type="predicted"/>
<evidence type="ECO:0000256" key="1">
    <source>
        <dbReference type="SAM" id="MobiDB-lite"/>
    </source>
</evidence>
<sequence>MASSTAGSTTTTSTTTTTKESSNKIDVVSLIVLVSYPKHYRIFAEKELVHEIMPNAADSAFVWFGNYSAEKDEHPPVYMDVIARMMRLGYNIQASTGGGGNPAIGDNMSTHTSHYILIRKRD</sequence>
<feature type="region of interest" description="Disordered" evidence="1">
    <location>
        <begin position="1"/>
        <end position="21"/>
    </location>
</feature>
<evidence type="ECO:0000313" key="5">
    <source>
        <dbReference type="EMBL" id="CAF3640786.1"/>
    </source>
</evidence>
<protein>
    <submittedName>
        <fullName evidence="3">Uncharacterized protein</fullName>
    </submittedName>
</protein>
<reference evidence="3" key="1">
    <citation type="submission" date="2021-02" db="EMBL/GenBank/DDBJ databases">
        <authorList>
            <person name="Nowell W R."/>
        </authorList>
    </citation>
    <scope>NUCLEOTIDE SEQUENCE</scope>
</reference>
<dbReference type="Proteomes" id="UP000663829">
    <property type="component" value="Unassembled WGS sequence"/>
</dbReference>
<dbReference type="Proteomes" id="UP000682733">
    <property type="component" value="Unassembled WGS sequence"/>
</dbReference>
<evidence type="ECO:0000313" key="3">
    <source>
        <dbReference type="EMBL" id="CAF0853107.1"/>
    </source>
</evidence>
<dbReference type="Proteomes" id="UP000681722">
    <property type="component" value="Unassembled WGS sequence"/>
</dbReference>
<feature type="compositionally biased region" description="Low complexity" evidence="1">
    <location>
        <begin position="1"/>
        <end position="20"/>
    </location>
</feature>